<proteinExistence type="predicted"/>
<dbReference type="Proteomes" id="UP001592582">
    <property type="component" value="Unassembled WGS sequence"/>
</dbReference>
<dbReference type="PROSITE" id="PS51318">
    <property type="entry name" value="TAT"/>
    <property type="match status" value="1"/>
</dbReference>
<gene>
    <name evidence="1" type="ORF">ACEZDG_35490</name>
</gene>
<protein>
    <submittedName>
        <fullName evidence="1">DUF3515 family protein</fullName>
    </submittedName>
</protein>
<accession>A0ABV6VLM7</accession>
<evidence type="ECO:0000313" key="1">
    <source>
        <dbReference type="EMBL" id="MFC1414581.1"/>
    </source>
</evidence>
<dbReference type="InterPro" id="IPR021903">
    <property type="entry name" value="DUF3515"/>
</dbReference>
<keyword evidence="2" id="KW-1185">Reference proteome</keyword>
<evidence type="ECO:0000313" key="2">
    <source>
        <dbReference type="Proteomes" id="UP001592582"/>
    </source>
</evidence>
<dbReference type="Pfam" id="PF12028">
    <property type="entry name" value="DUF3515"/>
    <property type="match status" value="1"/>
</dbReference>
<sequence length="172" mass="17350">MTQNPPIRRALLPATALLAALALAGCSGGGSVRVAAPVTTGSTAEQCAALKAALPATLQGRKLRDTTPESANTAAWGNPAITLRCGVGTAAVLDPHSPAYDLNADIEESGGVCWVSEQTAGGGFRFTTVRQQATVELTLPAAYAGGQSPVGLLAGAVLKADPVVRDRPFACV</sequence>
<dbReference type="InterPro" id="IPR006311">
    <property type="entry name" value="TAT_signal"/>
</dbReference>
<organism evidence="1 2">
    <name type="scientific">Streptacidiphilus alkalitolerans</name>
    <dbReference type="NCBI Taxonomy" id="3342712"/>
    <lineage>
        <taxon>Bacteria</taxon>
        <taxon>Bacillati</taxon>
        <taxon>Actinomycetota</taxon>
        <taxon>Actinomycetes</taxon>
        <taxon>Kitasatosporales</taxon>
        <taxon>Streptomycetaceae</taxon>
        <taxon>Streptacidiphilus</taxon>
    </lineage>
</organism>
<reference evidence="1 2" key="1">
    <citation type="submission" date="2024-09" db="EMBL/GenBank/DDBJ databases">
        <authorList>
            <person name="Lee S.D."/>
        </authorList>
    </citation>
    <scope>NUCLEOTIDE SEQUENCE [LARGE SCALE GENOMIC DNA]</scope>
    <source>
        <strain evidence="1 2">N1-1</strain>
    </source>
</reference>
<name>A0ABV6VLM7_9ACTN</name>
<comment type="caution">
    <text evidence="1">The sequence shown here is derived from an EMBL/GenBank/DDBJ whole genome shotgun (WGS) entry which is preliminary data.</text>
</comment>
<dbReference type="EMBL" id="JBHEZX010000025">
    <property type="protein sequence ID" value="MFC1414581.1"/>
    <property type="molecule type" value="Genomic_DNA"/>
</dbReference>